<dbReference type="RefSeq" id="WP_086857683.1">
    <property type="nucleotide sequence ID" value="NZ_JADBEG010000001.1"/>
</dbReference>
<organism evidence="1 2">
    <name type="scientific">Amycolatopsis lexingtonensis</name>
    <dbReference type="NCBI Taxonomy" id="218822"/>
    <lineage>
        <taxon>Bacteria</taxon>
        <taxon>Bacillati</taxon>
        <taxon>Actinomycetota</taxon>
        <taxon>Actinomycetes</taxon>
        <taxon>Pseudonocardiales</taxon>
        <taxon>Pseudonocardiaceae</taxon>
        <taxon>Amycolatopsis</taxon>
    </lineage>
</organism>
<proteinExistence type="predicted"/>
<reference evidence="1 2" key="1">
    <citation type="submission" date="2020-10" db="EMBL/GenBank/DDBJ databases">
        <title>Sequencing the genomes of 1000 actinobacteria strains.</title>
        <authorList>
            <person name="Klenk H.-P."/>
        </authorList>
    </citation>
    <scope>NUCLEOTIDE SEQUENCE [LARGE SCALE GENOMIC DNA]</scope>
    <source>
        <strain evidence="1 2">DSM 44653</strain>
    </source>
</reference>
<name>A0ABR9HUF5_9PSEU</name>
<gene>
    <name evidence="1" type="ORF">H4696_001655</name>
</gene>
<keyword evidence="2" id="KW-1185">Reference proteome</keyword>
<protein>
    <recommendedName>
        <fullName evidence="3">MarR family transcriptional regulator</fullName>
    </recommendedName>
</protein>
<dbReference type="EMBL" id="JADBEG010000001">
    <property type="protein sequence ID" value="MBE1494555.1"/>
    <property type="molecule type" value="Genomic_DNA"/>
</dbReference>
<evidence type="ECO:0000313" key="1">
    <source>
        <dbReference type="EMBL" id="MBE1494555.1"/>
    </source>
</evidence>
<accession>A0ABR9HUF5</accession>
<comment type="caution">
    <text evidence="1">The sequence shown here is derived from an EMBL/GenBank/DDBJ whole genome shotgun (WGS) entry which is preliminary data.</text>
</comment>
<evidence type="ECO:0008006" key="3">
    <source>
        <dbReference type="Google" id="ProtNLM"/>
    </source>
</evidence>
<sequence>MTDRLGQKQTAAMFTLMVLGREVSNQELEEVVGFTLTGTERTGLNKLGYVDSDRTGPKRSFVHELSESGWAWCEQELAAGGPPPQRGQSPLAAALYVILGRLGEYLRREKLRLADLFTEGEAGPVETPVAGGSLEDRIRLAYRELVKEPRGWVGLVDLRPKLGAPAAEVDAVLKELSRLGKIHLVPEDNRKALTAADHEAAIRIGGEDNHFVAFEAS</sequence>
<dbReference type="Proteomes" id="UP000631670">
    <property type="component" value="Unassembled WGS sequence"/>
</dbReference>
<evidence type="ECO:0000313" key="2">
    <source>
        <dbReference type="Proteomes" id="UP000631670"/>
    </source>
</evidence>